<dbReference type="InterPro" id="IPR049511">
    <property type="entry name" value="PGH-like_rpt"/>
</dbReference>
<organism evidence="2 3">
    <name type="scientific">Coccidioides posadasii RMSCC 3488</name>
    <dbReference type="NCBI Taxonomy" id="454284"/>
    <lineage>
        <taxon>Eukaryota</taxon>
        <taxon>Fungi</taxon>
        <taxon>Dikarya</taxon>
        <taxon>Ascomycota</taxon>
        <taxon>Pezizomycotina</taxon>
        <taxon>Eurotiomycetes</taxon>
        <taxon>Eurotiomycetidae</taxon>
        <taxon>Onygenales</taxon>
        <taxon>Onygenaceae</taxon>
        <taxon>Coccidioides</taxon>
    </lineage>
</organism>
<dbReference type="Proteomes" id="UP000054567">
    <property type="component" value="Unassembled WGS sequence"/>
</dbReference>
<dbReference type="EMBL" id="DS268112">
    <property type="protein sequence ID" value="KMM70160.1"/>
    <property type="molecule type" value="Genomic_DNA"/>
</dbReference>
<gene>
    <name evidence="2" type="ORF">CPAG_06472</name>
</gene>
<dbReference type="VEuPathDB" id="FungiDB:CPAG_06472"/>
<keyword evidence="1" id="KW-0732">Signal</keyword>
<dbReference type="OrthoDB" id="5946976at2759"/>
<dbReference type="AlphaFoldDB" id="A0A0J6FL55"/>
<evidence type="ECO:0000313" key="3">
    <source>
        <dbReference type="Proteomes" id="UP000054567"/>
    </source>
</evidence>
<reference evidence="3" key="2">
    <citation type="journal article" date="2009" name="Genome Res.">
        <title>Comparative genomic analyses of the human fungal pathogens Coccidioides and their relatives.</title>
        <authorList>
            <person name="Sharpton T.J."/>
            <person name="Stajich J.E."/>
            <person name="Rounsley S.D."/>
            <person name="Gardner M.J."/>
            <person name="Wortman J.R."/>
            <person name="Jordar V.S."/>
            <person name="Maiti R."/>
            <person name="Kodira C.D."/>
            <person name="Neafsey D.E."/>
            <person name="Zeng Q."/>
            <person name="Hung C.-Y."/>
            <person name="McMahan C."/>
            <person name="Muszewska A."/>
            <person name="Grynberg M."/>
            <person name="Mandel M.A."/>
            <person name="Kellner E.M."/>
            <person name="Barker B.M."/>
            <person name="Galgiani J.N."/>
            <person name="Orbach M.J."/>
            <person name="Kirkland T.N."/>
            <person name="Cole G.T."/>
            <person name="Henn M.R."/>
            <person name="Birren B.W."/>
            <person name="Taylor J.W."/>
        </authorList>
    </citation>
    <scope>NUCLEOTIDE SEQUENCE [LARGE SCALE GENOMIC DNA]</scope>
    <source>
        <strain evidence="3">RMSCC 3488</strain>
    </source>
</reference>
<dbReference type="Pfam" id="PF17660">
    <property type="entry name" value="BTRD1"/>
    <property type="match status" value="5"/>
</dbReference>
<proteinExistence type="predicted"/>
<reference evidence="3" key="3">
    <citation type="journal article" date="2010" name="Genome Res.">
        <title>Population genomic sequencing of Coccidioides fungi reveals recent hybridization and transposon control.</title>
        <authorList>
            <person name="Neafsey D.E."/>
            <person name="Barker B.M."/>
            <person name="Sharpton T.J."/>
            <person name="Stajich J.E."/>
            <person name="Park D.J."/>
            <person name="Whiston E."/>
            <person name="Hung C.-Y."/>
            <person name="McMahan C."/>
            <person name="White J."/>
            <person name="Sykes S."/>
            <person name="Heiman D."/>
            <person name="Young S."/>
            <person name="Zeng Q."/>
            <person name="Abouelleil A."/>
            <person name="Aftuck L."/>
            <person name="Bessette D."/>
            <person name="Brown A."/>
            <person name="FitzGerald M."/>
            <person name="Lui A."/>
            <person name="Macdonald J.P."/>
            <person name="Priest M."/>
            <person name="Orbach M.J."/>
            <person name="Galgiani J.N."/>
            <person name="Kirkland T.N."/>
            <person name="Cole G.T."/>
            <person name="Birren B.W."/>
            <person name="Henn M.R."/>
            <person name="Taylor J.W."/>
            <person name="Rounsley S.D."/>
        </authorList>
    </citation>
    <scope>NUCLEOTIDE SEQUENCE [LARGE SCALE GENOMIC DNA]</scope>
    <source>
        <strain evidence="3">RMSCC 3488</strain>
    </source>
</reference>
<protein>
    <submittedName>
        <fullName evidence="2">WD40 repeat-containing protein</fullName>
    </submittedName>
</protein>
<accession>A0A0J6FL55</accession>
<feature type="chain" id="PRO_5005271169" evidence="1">
    <location>
        <begin position="21"/>
        <end position="293"/>
    </location>
</feature>
<feature type="signal peptide" evidence="1">
    <location>
        <begin position="1"/>
        <end position="20"/>
    </location>
</feature>
<sequence>MMFLKSVLALAVASVAIVQAAPVNEERAAPSPVPSPLSAVPAWQARHGLTSKKYQSTFDDLLSQGYRLTYASGYTDNDSPRYAGIWKKVSTTAWQATHGQSGAQFDKTFYKLRDQGYHPVVLNGYTVNGDDKYVSIWDKSKTGPWEARREMSQAGLQKVFNELKSKGYRMVHVSGYAVGKEARFAGIWEKRESVAWEVRIGLTSSQYQTKTEEMKAKGFRPVQVNGYAVNGKTYYAAIWEKDNSVAWQARHGLTSNRYQEEFDKLNKQGYTPIVVSGYPSGDAVRYAAIWEKK</sequence>
<name>A0A0J6FL55_COCPO</name>
<evidence type="ECO:0000256" key="1">
    <source>
        <dbReference type="SAM" id="SignalP"/>
    </source>
</evidence>
<reference evidence="2 3" key="1">
    <citation type="submission" date="2007-06" db="EMBL/GenBank/DDBJ databases">
        <title>The Genome Sequence of Coccidioides posadasii RMSCC_3488.</title>
        <authorList>
            <consortium name="Coccidioides Genome Resources Consortium"/>
            <consortium name="The Broad Institute Genome Sequencing Platform"/>
            <person name="Henn M.R."/>
            <person name="Sykes S."/>
            <person name="Young S."/>
            <person name="Jaffe D."/>
            <person name="Berlin A."/>
            <person name="Alvarez P."/>
            <person name="Butler J."/>
            <person name="Gnerre S."/>
            <person name="Grabherr M."/>
            <person name="Mauceli E."/>
            <person name="Brockman W."/>
            <person name="Kodira C."/>
            <person name="Alvarado L."/>
            <person name="Zeng Q."/>
            <person name="Crawford M."/>
            <person name="Antoine C."/>
            <person name="Devon K."/>
            <person name="Galgiani J."/>
            <person name="Orsborn K."/>
            <person name="Lewis M.L."/>
            <person name="Nusbaum C."/>
            <person name="Galagan J."/>
            <person name="Birren B."/>
        </authorList>
    </citation>
    <scope>NUCLEOTIDE SEQUENCE [LARGE SCALE GENOMIC DNA]</scope>
    <source>
        <strain evidence="2 3">RMSCC 3488</strain>
    </source>
</reference>
<evidence type="ECO:0000313" key="2">
    <source>
        <dbReference type="EMBL" id="KMM70160.1"/>
    </source>
</evidence>